<dbReference type="EMBL" id="PISD01000043">
    <property type="protein sequence ID" value="PKG27437.1"/>
    <property type="molecule type" value="Genomic_DNA"/>
</dbReference>
<accession>A0A2N0ZD55</accession>
<reference evidence="1 2" key="1">
    <citation type="journal article" date="2010" name="Int. J. Syst. Evol. Microbiol.">
        <title>Bacillus horneckiae sp. nov., isolated from a spacecraft-assembly clean room.</title>
        <authorList>
            <person name="Vaishampayan P."/>
            <person name="Probst A."/>
            <person name="Krishnamurthi S."/>
            <person name="Ghosh S."/>
            <person name="Osman S."/>
            <person name="McDowall A."/>
            <person name="Ruckmani A."/>
            <person name="Mayilraj S."/>
            <person name="Venkateswaran K."/>
        </authorList>
    </citation>
    <scope>NUCLEOTIDE SEQUENCE [LARGE SCALE GENOMIC DNA]</scope>
    <source>
        <strain evidence="2">1PO1SC</strain>
    </source>
</reference>
<keyword evidence="2" id="KW-1185">Reference proteome</keyword>
<evidence type="ECO:0000313" key="2">
    <source>
        <dbReference type="Proteomes" id="UP000233343"/>
    </source>
</evidence>
<dbReference type="AlphaFoldDB" id="A0A2N0ZD55"/>
<name>A0A2N0ZD55_9BACI</name>
<organism evidence="1 2">
    <name type="scientific">Cytobacillus horneckiae</name>
    <dbReference type="NCBI Taxonomy" id="549687"/>
    <lineage>
        <taxon>Bacteria</taxon>
        <taxon>Bacillati</taxon>
        <taxon>Bacillota</taxon>
        <taxon>Bacilli</taxon>
        <taxon>Bacillales</taxon>
        <taxon>Bacillaceae</taxon>
        <taxon>Cytobacillus</taxon>
    </lineage>
</organism>
<sequence length="142" mass="16519">MERTNKRFDDYLQQIPEQSRATIQTLNQIVVDIFGESERSIWEGTFWGGSEQTIIGYGDFKYKRSDKKQVEWFMVGVALQKNYYSYYINAIDGKQYLVKKYAGKLGKVRIGASSISFKKIEDLNIETMKEIIQIAYAQTLNT</sequence>
<proteinExistence type="predicted"/>
<gene>
    <name evidence="1" type="ORF">CWS20_18785</name>
</gene>
<evidence type="ECO:0008006" key="3">
    <source>
        <dbReference type="Google" id="ProtNLM"/>
    </source>
</evidence>
<dbReference type="Gene3D" id="3.90.1150.200">
    <property type="match status" value="1"/>
</dbReference>
<comment type="caution">
    <text evidence="1">The sequence shown here is derived from an EMBL/GenBank/DDBJ whole genome shotgun (WGS) entry which is preliminary data.</text>
</comment>
<protein>
    <recommendedName>
        <fullName evidence="3">YdhG-like domain-containing protein</fullName>
    </recommendedName>
</protein>
<evidence type="ECO:0000313" key="1">
    <source>
        <dbReference type="EMBL" id="PKG27437.1"/>
    </source>
</evidence>
<dbReference type="Proteomes" id="UP000233343">
    <property type="component" value="Unassembled WGS sequence"/>
</dbReference>
<dbReference type="RefSeq" id="WP_066197443.1">
    <property type="nucleotide sequence ID" value="NZ_JARMMB010000018.1"/>
</dbReference>